<accession>A0A398BP92</accession>
<gene>
    <name evidence="1" type="ORF">D2N39_12535</name>
</gene>
<dbReference type="InterPro" id="IPR019650">
    <property type="entry name" value="DUF2513"/>
</dbReference>
<reference evidence="1 2" key="1">
    <citation type="submission" date="2018-09" db="EMBL/GenBank/DDBJ databases">
        <title>Gemmobacter lutimaris sp. nov., a marine bacterium isolated from tidal flat.</title>
        <authorList>
            <person name="Lee D.W."/>
            <person name="Yoo Y."/>
            <person name="Kim J.-J."/>
            <person name="Kim B.S."/>
        </authorList>
    </citation>
    <scope>NUCLEOTIDE SEQUENCE [LARGE SCALE GENOMIC DNA]</scope>
    <source>
        <strain evidence="1 2">YJ-T1-11</strain>
    </source>
</reference>
<protein>
    <submittedName>
        <fullName evidence="1">DUF2513 domain-containing protein</fullName>
    </submittedName>
</protein>
<dbReference type="Pfam" id="PF10711">
    <property type="entry name" value="DUF2513"/>
    <property type="match status" value="1"/>
</dbReference>
<evidence type="ECO:0000313" key="2">
    <source>
        <dbReference type="Proteomes" id="UP000266649"/>
    </source>
</evidence>
<organism evidence="1 2">
    <name type="scientific">Gemmobacter lutimaris</name>
    <dbReference type="NCBI Taxonomy" id="2306023"/>
    <lineage>
        <taxon>Bacteria</taxon>
        <taxon>Pseudomonadati</taxon>
        <taxon>Pseudomonadota</taxon>
        <taxon>Alphaproteobacteria</taxon>
        <taxon>Rhodobacterales</taxon>
        <taxon>Paracoccaceae</taxon>
        <taxon>Gemmobacter</taxon>
    </lineage>
</organism>
<dbReference type="Proteomes" id="UP000266649">
    <property type="component" value="Unassembled WGS sequence"/>
</dbReference>
<dbReference type="EMBL" id="QXXQ01000006">
    <property type="protein sequence ID" value="RID91524.1"/>
    <property type="molecule type" value="Genomic_DNA"/>
</dbReference>
<proteinExistence type="predicted"/>
<dbReference type="AlphaFoldDB" id="A0A398BP92"/>
<sequence length="196" mass="22291">MVTGASIGLAMENSKHIANYCAMLFVSISRTSVMHHVSVPESPGGATQQKECKMAERACRNRLPRLSMAEVMERVDDVKRDDELIRSVMFELEDAPEWVVFVLPDWDDEDAEEVRKYYHLRLLADEGYLEETGAHGGNFRITGAGHDFLRMMREEGLWHQIKAKASEVPGYSLRLMFEIGHAMLKQKLKELGLPLP</sequence>
<comment type="caution">
    <text evidence="1">The sequence shown here is derived from an EMBL/GenBank/DDBJ whole genome shotgun (WGS) entry which is preliminary data.</text>
</comment>
<evidence type="ECO:0000313" key="1">
    <source>
        <dbReference type="EMBL" id="RID91524.1"/>
    </source>
</evidence>
<keyword evidence="2" id="KW-1185">Reference proteome</keyword>
<name>A0A398BP92_9RHOB</name>